<accession>A0A8J3AYC1</accession>
<dbReference type="SUPFAM" id="SSF55729">
    <property type="entry name" value="Acyl-CoA N-acyltransferases (Nat)"/>
    <property type="match status" value="1"/>
</dbReference>
<comment type="caution">
    <text evidence="10">The sequence shown here is derived from an EMBL/GenBank/DDBJ whole genome shotgun (WGS) entry which is preliminary data.</text>
</comment>
<name>A0A8J3AYC1_9BURK</name>
<evidence type="ECO:0000256" key="1">
    <source>
        <dbReference type="ARBA" id="ARBA00004978"/>
    </source>
</evidence>
<dbReference type="Pfam" id="PF00583">
    <property type="entry name" value="Acetyltransf_1"/>
    <property type="match status" value="1"/>
</dbReference>
<evidence type="ECO:0000256" key="7">
    <source>
        <dbReference type="ARBA" id="ARBA00048924"/>
    </source>
</evidence>
<evidence type="ECO:0000256" key="4">
    <source>
        <dbReference type="ARBA" id="ARBA00017935"/>
    </source>
</evidence>
<dbReference type="PROSITE" id="PS51186">
    <property type="entry name" value="GNAT"/>
    <property type="match status" value="1"/>
</dbReference>
<reference evidence="11" key="1">
    <citation type="journal article" date="2019" name="Int. J. Syst. Evol. Microbiol.">
        <title>The Global Catalogue of Microorganisms (GCM) 10K type strain sequencing project: providing services to taxonomists for standard genome sequencing and annotation.</title>
        <authorList>
            <consortium name="The Broad Institute Genomics Platform"/>
            <consortium name="The Broad Institute Genome Sequencing Center for Infectious Disease"/>
            <person name="Wu L."/>
            <person name="Ma J."/>
        </authorList>
    </citation>
    <scope>NUCLEOTIDE SEQUENCE [LARGE SCALE GENOMIC DNA]</scope>
    <source>
        <strain evidence="11">CCM 2767</strain>
    </source>
</reference>
<dbReference type="UniPathway" id="UPA00067">
    <property type="reaction ID" value="UER00122"/>
</dbReference>
<dbReference type="GO" id="GO:0033816">
    <property type="term" value="F:diaminobutyrate acetyltransferase activity"/>
    <property type="evidence" value="ECO:0007669"/>
    <property type="project" value="UniProtKB-EC"/>
</dbReference>
<comment type="similarity">
    <text evidence="2 8">Belongs to the acetyltransferase family. EctA subfamily.</text>
</comment>
<organism evidence="10 11">
    <name type="scientific">Oxalicibacterium faecigallinarum</name>
    <dbReference type="NCBI Taxonomy" id="573741"/>
    <lineage>
        <taxon>Bacteria</taxon>
        <taxon>Pseudomonadati</taxon>
        <taxon>Pseudomonadota</taxon>
        <taxon>Betaproteobacteria</taxon>
        <taxon>Burkholderiales</taxon>
        <taxon>Oxalobacteraceae</taxon>
        <taxon>Oxalicibacterium</taxon>
    </lineage>
</organism>
<evidence type="ECO:0000313" key="10">
    <source>
        <dbReference type="EMBL" id="GGI19334.1"/>
    </source>
</evidence>
<feature type="domain" description="N-acetyltransferase" evidence="9">
    <location>
        <begin position="14"/>
        <end position="172"/>
    </location>
</feature>
<dbReference type="InterPro" id="IPR000182">
    <property type="entry name" value="GNAT_dom"/>
</dbReference>
<comment type="function">
    <text evidence="8">Catalyzes the acetylation of L-2,4-diaminobutyrate (DABA) to gamma-N-acetyl-alpha,gamma-diaminobutyric acid (ADABA) with acetyl coenzyme A.</text>
</comment>
<evidence type="ECO:0000313" key="11">
    <source>
        <dbReference type="Proteomes" id="UP000642180"/>
    </source>
</evidence>
<keyword evidence="5 8" id="KW-0808">Transferase</keyword>
<dbReference type="AlphaFoldDB" id="A0A8J3AYC1"/>
<dbReference type="Gene3D" id="3.40.630.30">
    <property type="match status" value="1"/>
</dbReference>
<dbReference type="NCBIfam" id="TIGR02406">
    <property type="entry name" value="ectoine_EctA"/>
    <property type="match status" value="1"/>
</dbReference>
<evidence type="ECO:0000256" key="8">
    <source>
        <dbReference type="RuleBase" id="RU365045"/>
    </source>
</evidence>
<comment type="catalytic activity">
    <reaction evidence="7 8">
        <text>L-2,4-diaminobutanoate + acetyl-CoA = (2S)-4-acetamido-2-aminobutanoate + CoA + H(+)</text>
        <dbReference type="Rhea" id="RHEA:16901"/>
        <dbReference type="ChEBI" id="CHEBI:15378"/>
        <dbReference type="ChEBI" id="CHEBI:57287"/>
        <dbReference type="ChEBI" id="CHEBI:57288"/>
        <dbReference type="ChEBI" id="CHEBI:58761"/>
        <dbReference type="ChEBI" id="CHEBI:58929"/>
        <dbReference type="EC" id="2.3.1.178"/>
    </reaction>
</comment>
<evidence type="ECO:0000256" key="2">
    <source>
        <dbReference type="ARBA" id="ARBA00010712"/>
    </source>
</evidence>
<protein>
    <recommendedName>
        <fullName evidence="4 8">L-2,4-diaminobutyric acid acetyltransferase</fullName>
        <shortName evidence="8">DABA acetyltransferase</shortName>
        <ecNumber evidence="3 8">2.3.1.178</ecNumber>
    </recommendedName>
</protein>
<evidence type="ECO:0000256" key="5">
    <source>
        <dbReference type="ARBA" id="ARBA00022679"/>
    </source>
</evidence>
<keyword evidence="11" id="KW-1185">Reference proteome</keyword>
<gene>
    <name evidence="8 10" type="primary">ectA</name>
    <name evidence="10" type="ORF">GCM10008066_18560</name>
</gene>
<comment type="pathway">
    <text evidence="1 8">Amine and polyamine biosynthesis; ectoine biosynthesis; L-ectoine from L-aspartate 4-semialdehyde: step 2/3.</text>
</comment>
<keyword evidence="6 8" id="KW-0012">Acyltransferase</keyword>
<dbReference type="GO" id="GO:0019491">
    <property type="term" value="P:ectoine biosynthetic process"/>
    <property type="evidence" value="ECO:0007669"/>
    <property type="project" value="UniProtKB-UniPathway"/>
</dbReference>
<proteinExistence type="inferred from homology"/>
<dbReference type="InterPro" id="IPR012772">
    <property type="entry name" value="Ectoine_EctA"/>
</dbReference>
<dbReference type="EMBL" id="BMDI01000001">
    <property type="protein sequence ID" value="GGI19334.1"/>
    <property type="molecule type" value="Genomic_DNA"/>
</dbReference>
<evidence type="ECO:0000259" key="9">
    <source>
        <dbReference type="PROSITE" id="PS51186"/>
    </source>
</evidence>
<dbReference type="Proteomes" id="UP000642180">
    <property type="component" value="Unassembled WGS sequence"/>
</dbReference>
<dbReference type="InterPro" id="IPR016181">
    <property type="entry name" value="Acyl_CoA_acyltransferase"/>
</dbReference>
<evidence type="ECO:0000256" key="6">
    <source>
        <dbReference type="ARBA" id="ARBA00023315"/>
    </source>
</evidence>
<sequence>MTARVLTPAPTRQIVLRMPARRDGAALHDLIAHCPPLDLNSRYAYLLQCDHYADTCVVAEVDGRIVGAITAYVPPTKPDTLFVWQVAVDPTMQGQRLASQMLDNLIDRCLSASGSHPAIRTVEATISPSNIASRKLFTSFATRYGVEIAAGLHFAASDFGKGDHEEEWLYRIGPWPVRS</sequence>
<dbReference type="EC" id="2.3.1.178" evidence="3 8"/>
<evidence type="ECO:0000256" key="3">
    <source>
        <dbReference type="ARBA" id="ARBA00012355"/>
    </source>
</evidence>
<dbReference type="CDD" id="cd04301">
    <property type="entry name" value="NAT_SF"/>
    <property type="match status" value="1"/>
</dbReference>
<dbReference type="RefSeq" id="WP_188380949.1">
    <property type="nucleotide sequence ID" value="NZ_BMDI01000001.1"/>
</dbReference>